<dbReference type="PANTHER" id="PTHR11908:SF153">
    <property type="entry name" value="DEHYDROGENASE"/>
    <property type="match status" value="1"/>
</dbReference>
<dbReference type="InterPro" id="IPR000674">
    <property type="entry name" value="Ald_Oxase/Xan_DH_a/b"/>
</dbReference>
<comment type="caution">
    <text evidence="2">The sequence shown here is derived from an EMBL/GenBank/DDBJ whole genome shotgun (WGS) entry which is preliminary data.</text>
</comment>
<dbReference type="InterPro" id="IPR008274">
    <property type="entry name" value="AldOxase/xan_DH_MoCoBD1"/>
</dbReference>
<sequence>MRDKSLLKEDTDRVDGFDKVTGRAKYFAEYQIPGTTYGVLVPSTITKGKITGIDSKAAERAPGVLAVVSHLNRPVVAGYETGKDQGVPNNMMKIFYTDQISFNGQPIAMVVADTYERAVYAATLVKGTYAKEAFETDFEKNLSKAKAPKNPAQASYLRGTADAYKNAAVQIEASYTLPTETHNPMELHGILANWESADKITVYAKTQGVKATQGTIASTFKLPLTNVQVNSEFVGGGFGMALRTWPLEIAAIIAAKQVNKPVKLVITRDQMFTLAGHRPYAFQKVGLGADKDGQLTGITHEAWGHTATYEDFTENVVSMSKFMYNSANVNTTYKIVPLNVGVPIWMRGPGEATGAFALESAMDEMAHSLDMDPIAFRVKNYTEEDPEKSRPYSSKNLKEAYKMGAEKIGWSKRNNKPGTNKDGNWLVGYGMSTGVFNASRGRASAKGILKSDGTLLLQSAASDIGPGTGTGMVQIAHEVLGIPVSKITFELGDSSFPTAPSQGGSATLSTVGSAVSDVCNALKAKIAEMATQSGLSASAKFVDVLKKNNLPSVEVTMESKGGEEQKKYSMYSFSIHFVQVKVNPLTGVVKVSKIVSVGDSGRIVSPKTARSQMVGGAVGGLGMALTEETVMDHRFGRYVNNNFADYHVPVHADIPEIEVVFVNKPDPYINPMGAKGMGEIALIGFSAAVANAVFNATGKRIRTLPITPDKILA</sequence>
<accession>A0A4R6IFP1</accession>
<dbReference type="SUPFAM" id="SSF54665">
    <property type="entry name" value="CO dehydrogenase molybdoprotein N-domain-like"/>
    <property type="match status" value="1"/>
</dbReference>
<dbReference type="GO" id="GO:0005506">
    <property type="term" value="F:iron ion binding"/>
    <property type="evidence" value="ECO:0007669"/>
    <property type="project" value="InterPro"/>
</dbReference>
<proteinExistence type="predicted"/>
<name>A0A4R6IFP1_9SPHI</name>
<dbReference type="Gene3D" id="3.90.1170.50">
    <property type="entry name" value="Aldehyde oxidase/xanthine dehydrogenase, a/b hammerhead"/>
    <property type="match status" value="1"/>
</dbReference>
<dbReference type="GO" id="GO:0016491">
    <property type="term" value="F:oxidoreductase activity"/>
    <property type="evidence" value="ECO:0007669"/>
    <property type="project" value="InterPro"/>
</dbReference>
<dbReference type="Pfam" id="PF01315">
    <property type="entry name" value="Ald_Xan_dh_C"/>
    <property type="match status" value="1"/>
</dbReference>
<gene>
    <name evidence="2" type="ORF">CLV32_3239</name>
</gene>
<feature type="domain" description="Aldehyde oxidase/xanthine dehydrogenase a/b hammerhead" evidence="1">
    <location>
        <begin position="21"/>
        <end position="133"/>
    </location>
</feature>
<dbReference type="Pfam" id="PF20256">
    <property type="entry name" value="MoCoBD_2"/>
    <property type="match status" value="1"/>
</dbReference>
<dbReference type="AlphaFoldDB" id="A0A4R6IFP1"/>
<reference evidence="2 3" key="1">
    <citation type="submission" date="2019-03" db="EMBL/GenBank/DDBJ databases">
        <title>Genomic Encyclopedia of Archaeal and Bacterial Type Strains, Phase II (KMG-II): from individual species to whole genera.</title>
        <authorList>
            <person name="Goeker M."/>
        </authorList>
    </citation>
    <scope>NUCLEOTIDE SEQUENCE [LARGE SCALE GENOMIC DNA]</scope>
    <source>
        <strain evidence="2 3">DSM 19034</strain>
    </source>
</reference>
<dbReference type="InterPro" id="IPR037165">
    <property type="entry name" value="AldOxase/xan_DH_Mopterin-bd_sf"/>
</dbReference>
<keyword evidence="3" id="KW-1185">Reference proteome</keyword>
<protein>
    <submittedName>
        <fullName evidence="2">Xanthine dehydrogenase YagR molybdenum-binding subunit</fullName>
    </submittedName>
</protein>
<dbReference type="Pfam" id="PF02738">
    <property type="entry name" value="MoCoBD_1"/>
    <property type="match status" value="1"/>
</dbReference>
<dbReference type="RefSeq" id="WP_133557237.1">
    <property type="nucleotide sequence ID" value="NZ_SNWM01000004.1"/>
</dbReference>
<dbReference type="EMBL" id="SNWM01000004">
    <property type="protein sequence ID" value="TDO20606.1"/>
    <property type="molecule type" value="Genomic_DNA"/>
</dbReference>
<dbReference type="InterPro" id="IPR036856">
    <property type="entry name" value="Ald_Oxase/Xan_DH_a/b_sf"/>
</dbReference>
<evidence type="ECO:0000259" key="1">
    <source>
        <dbReference type="SMART" id="SM01008"/>
    </source>
</evidence>
<organism evidence="2 3">
    <name type="scientific">Pedobacter duraquae</name>
    <dbReference type="NCBI Taxonomy" id="425511"/>
    <lineage>
        <taxon>Bacteria</taxon>
        <taxon>Pseudomonadati</taxon>
        <taxon>Bacteroidota</taxon>
        <taxon>Sphingobacteriia</taxon>
        <taxon>Sphingobacteriales</taxon>
        <taxon>Sphingobacteriaceae</taxon>
        <taxon>Pedobacter</taxon>
    </lineage>
</organism>
<dbReference type="OrthoDB" id="9759099at2"/>
<evidence type="ECO:0000313" key="3">
    <source>
        <dbReference type="Proteomes" id="UP000295499"/>
    </source>
</evidence>
<dbReference type="InterPro" id="IPR016208">
    <property type="entry name" value="Ald_Oxase/xanthine_DH-like"/>
</dbReference>
<dbReference type="SMART" id="SM01008">
    <property type="entry name" value="Ald_Xan_dh_C"/>
    <property type="match status" value="1"/>
</dbReference>
<dbReference type="Proteomes" id="UP000295499">
    <property type="component" value="Unassembled WGS sequence"/>
</dbReference>
<evidence type="ECO:0000313" key="2">
    <source>
        <dbReference type="EMBL" id="TDO20606.1"/>
    </source>
</evidence>
<dbReference type="SUPFAM" id="SSF56003">
    <property type="entry name" value="Molybdenum cofactor-binding domain"/>
    <property type="match status" value="1"/>
</dbReference>
<dbReference type="InterPro" id="IPR046867">
    <property type="entry name" value="AldOxase/xan_DH_MoCoBD2"/>
</dbReference>
<dbReference type="PANTHER" id="PTHR11908">
    <property type="entry name" value="XANTHINE DEHYDROGENASE"/>
    <property type="match status" value="1"/>
</dbReference>
<dbReference type="Gene3D" id="3.30.365.10">
    <property type="entry name" value="Aldehyde oxidase/xanthine dehydrogenase, molybdopterin binding domain"/>
    <property type="match status" value="4"/>
</dbReference>